<feature type="chain" id="PRO_5046334707" description="Lipoprotein" evidence="2">
    <location>
        <begin position="23"/>
        <end position="329"/>
    </location>
</feature>
<evidence type="ECO:0000256" key="1">
    <source>
        <dbReference type="SAM" id="MobiDB-lite"/>
    </source>
</evidence>
<accession>A0ABM5LFV1</accession>
<keyword evidence="2" id="KW-0732">Signal</keyword>
<feature type="signal peptide" evidence="2">
    <location>
        <begin position="1"/>
        <end position="22"/>
    </location>
</feature>
<gene>
    <name evidence="3" type="ordered locus">Fisuc_0806</name>
</gene>
<dbReference type="PROSITE" id="PS51257">
    <property type="entry name" value="PROKAR_LIPOPROTEIN"/>
    <property type="match status" value="1"/>
</dbReference>
<feature type="compositionally biased region" description="Low complexity" evidence="1">
    <location>
        <begin position="70"/>
        <end position="89"/>
    </location>
</feature>
<reference evidence="3" key="1">
    <citation type="submission" date="2009-10" db="EMBL/GenBank/DDBJ databases">
        <title>Complete sequence of Fibrobacter succinogenes subsp. succinogenes S85.</title>
        <authorList>
            <consortium name="US DOE Joint Genome Institute"/>
            <person name="Lucas S."/>
            <person name="Copeland A."/>
            <person name="Lapidus A."/>
            <person name="Glavina del Rio T."/>
            <person name="Tice H."/>
            <person name="Bruce D."/>
            <person name="Goodwin L."/>
            <person name="Pitluck S."/>
            <person name="Chertkov O."/>
            <person name="Detter J.C."/>
            <person name="Han C."/>
            <person name="Tapia R."/>
            <person name="Larimer F."/>
            <person name="Land M."/>
            <person name="Hauser L."/>
            <person name="Kyrpides N."/>
            <person name="Mikhailova N."/>
            <person name="Weimer P.J."/>
            <person name="Stevenson D.M."/>
            <person name="Boyum J."/>
            <person name="Brumm P.I."/>
            <person name="Mead D."/>
        </authorList>
    </citation>
    <scope>NUCLEOTIDE SEQUENCE [LARGE SCALE GENOMIC DNA]</scope>
    <source>
        <strain evidence="3">S85</strain>
    </source>
</reference>
<evidence type="ECO:0000313" key="4">
    <source>
        <dbReference type="Proteomes" id="UP000001497"/>
    </source>
</evidence>
<dbReference type="Proteomes" id="UP000001497">
    <property type="component" value="Chromosome"/>
</dbReference>
<proteinExistence type="predicted"/>
<evidence type="ECO:0008006" key="5">
    <source>
        <dbReference type="Google" id="ProtNLM"/>
    </source>
</evidence>
<feature type="compositionally biased region" description="Low complexity" evidence="1">
    <location>
        <begin position="44"/>
        <end position="56"/>
    </location>
</feature>
<organism evidence="3 4">
    <name type="scientific">Fibrobacter succinogenes (strain ATCC 19169 / S85)</name>
    <dbReference type="NCBI Taxonomy" id="59374"/>
    <lineage>
        <taxon>Bacteria</taxon>
        <taxon>Pseudomonadati</taxon>
        <taxon>Fibrobacterota</taxon>
        <taxon>Fibrobacteria</taxon>
        <taxon>Fibrobacterales</taxon>
        <taxon>Fibrobacteraceae</taxon>
        <taxon>Fibrobacter</taxon>
    </lineage>
</organism>
<dbReference type="RefSeq" id="WP_015731827.1">
    <property type="nucleotide sequence ID" value="NC_013410.1"/>
</dbReference>
<protein>
    <recommendedName>
        <fullName evidence="5">Lipoprotein</fullName>
    </recommendedName>
</protein>
<dbReference type="EMBL" id="CP001792">
    <property type="protein sequence ID" value="ACX74416.1"/>
    <property type="molecule type" value="Genomic_DNA"/>
</dbReference>
<evidence type="ECO:0000313" key="3">
    <source>
        <dbReference type="EMBL" id="ACX74416.1"/>
    </source>
</evidence>
<sequence>MTKLFNKFLTICVAAFSAFSLSACSDKIAGTAEEPNQFAYGTQSSSSIDRSIVSDSGKSLETPNDFPIITSSATSVPSPTTNNSSSSQSEYDGFVPITIDPTPSLPDSVPGNSGAGSSGGAPSFGNPDCHCQGDAKCYCGSDGASAYTLDDYLKNYNITDVSYDDNVLAFNKTYDGQLEDVYNSAKVNTSQLRSIGLHKITSENASALSILFLRTTMNMGGMLYEKDGVVSRTQGGCQLYVLNVYDTSPVIHVLTEISKDTIKITDVHDNCDYEPRPFDMHVGFLFEYCGELSESPKIDITFKLNESMKCGTVDYDEYISKKLRDSSGQ</sequence>
<feature type="region of interest" description="Disordered" evidence="1">
    <location>
        <begin position="39"/>
        <end position="121"/>
    </location>
</feature>
<name>A0ABM5LFV1_FIBSS</name>
<evidence type="ECO:0000256" key="2">
    <source>
        <dbReference type="SAM" id="SignalP"/>
    </source>
</evidence>
<keyword evidence="4" id="KW-1185">Reference proteome</keyword>